<dbReference type="EMBL" id="CP039375">
    <property type="protein sequence ID" value="QCD64113.1"/>
    <property type="molecule type" value="Genomic_DNA"/>
</dbReference>
<dbReference type="Gene3D" id="1.10.10.10">
    <property type="entry name" value="Winged helix-like DNA-binding domain superfamily/Winged helix DNA-binding domain"/>
    <property type="match status" value="1"/>
</dbReference>
<dbReference type="EC" id="6.3.4.15" evidence="3"/>
<dbReference type="AlphaFoldDB" id="A0A4D6KDL4"/>
<reference evidence="3 4" key="2">
    <citation type="submission" date="2019-04" db="EMBL/GenBank/DDBJ databases">
        <authorList>
            <person name="Yang S."/>
            <person name="Wei W."/>
        </authorList>
    </citation>
    <scope>NUCLEOTIDE SEQUENCE [LARGE SCALE GENOMIC DNA]</scope>
    <source>
        <strain evidence="4">ZP60</strain>
    </source>
</reference>
<protein>
    <submittedName>
        <fullName evidence="3">Biotin--[acetyl-CoA-carboxylase] ligase</fullName>
        <ecNumber evidence="3">6.3.4.15</ecNumber>
    </submittedName>
</protein>
<sequence length="310" mass="32847">MQATREQVLDALSEGPVAGPALADRLDVSRAAVWKHVEQLRAEGFEIDSGDGGYELVSVPEFGASAVAYGLEAPFEIEYHDSIDSTNRRARELATDGRSDVAVLADEQTGGRGRLDRAWASPSGGVWLSLALRPGVPIAHAPAFTLAAAVAVTRAAREAGVDARIKWPNDVVVGDDERKLAGVLTEVEGEADRVDWVVVGIGSNVNVDPAALPDEADATSVQDAVGPVDRRAFTQRLLEEFDALRRDLDAVVPAWRADATTLGKRVRVETPGGTVEGEAVDVSFPGALVVDTGEERVTITAGDCEHLRPA</sequence>
<dbReference type="InterPro" id="IPR003142">
    <property type="entry name" value="BPL_C"/>
</dbReference>
<dbReference type="Gene3D" id="2.30.30.100">
    <property type="match status" value="1"/>
</dbReference>
<dbReference type="CDD" id="cd00090">
    <property type="entry name" value="HTH_ARSR"/>
    <property type="match status" value="1"/>
</dbReference>
<accession>A0A4D6KDL4</accession>
<dbReference type="PANTHER" id="PTHR12835:SF5">
    <property type="entry name" value="BIOTIN--PROTEIN LIGASE"/>
    <property type="match status" value="1"/>
</dbReference>
<feature type="domain" description="BPL/LPL catalytic" evidence="2">
    <location>
        <begin position="62"/>
        <end position="249"/>
    </location>
</feature>
<dbReference type="InterPro" id="IPR004143">
    <property type="entry name" value="BPL_LPL_catalytic"/>
</dbReference>
<dbReference type="GO" id="GO:0005737">
    <property type="term" value="C:cytoplasm"/>
    <property type="evidence" value="ECO:0007669"/>
    <property type="project" value="TreeGrafter"/>
</dbReference>
<evidence type="ECO:0000259" key="2">
    <source>
        <dbReference type="PROSITE" id="PS51733"/>
    </source>
</evidence>
<dbReference type="NCBIfam" id="TIGR00121">
    <property type="entry name" value="birA_ligase"/>
    <property type="match status" value="1"/>
</dbReference>
<dbReference type="InterPro" id="IPR036388">
    <property type="entry name" value="WH-like_DNA-bd_sf"/>
</dbReference>
<dbReference type="InterPro" id="IPR036390">
    <property type="entry name" value="WH_DNA-bd_sf"/>
</dbReference>
<dbReference type="SUPFAM" id="SSF55681">
    <property type="entry name" value="Class II aaRS and biotin synthetases"/>
    <property type="match status" value="1"/>
</dbReference>
<dbReference type="RefSeq" id="WP_015763524.1">
    <property type="nucleotide sequence ID" value="NZ_CP039375.1"/>
</dbReference>
<dbReference type="Proteomes" id="UP000297053">
    <property type="component" value="Chromosome"/>
</dbReference>
<dbReference type="InterPro" id="IPR004408">
    <property type="entry name" value="Biotin_CoA_COase_ligase"/>
</dbReference>
<dbReference type="GeneID" id="42177301"/>
<dbReference type="InterPro" id="IPR011991">
    <property type="entry name" value="ArsR-like_HTH"/>
</dbReference>
<dbReference type="Pfam" id="PF03099">
    <property type="entry name" value="BPL_LplA_LipB"/>
    <property type="match status" value="1"/>
</dbReference>
<dbReference type="GO" id="GO:0004077">
    <property type="term" value="F:biotin--[biotin carboxyl-carrier protein] ligase activity"/>
    <property type="evidence" value="ECO:0007669"/>
    <property type="project" value="UniProtKB-EC"/>
</dbReference>
<dbReference type="Pfam" id="PF02237">
    <property type="entry name" value="BPL_C"/>
    <property type="match status" value="1"/>
</dbReference>
<evidence type="ECO:0000256" key="1">
    <source>
        <dbReference type="ARBA" id="ARBA00022598"/>
    </source>
</evidence>
<evidence type="ECO:0000313" key="4">
    <source>
        <dbReference type="Proteomes" id="UP000297053"/>
    </source>
</evidence>
<dbReference type="InterPro" id="IPR045864">
    <property type="entry name" value="aa-tRNA-synth_II/BPL/LPL"/>
</dbReference>
<reference evidence="3 4" key="1">
    <citation type="submission" date="2019-04" db="EMBL/GenBank/DDBJ databases">
        <title>Complete genome sequence of Arthrobacter sp. ZXY-2 associated with effective atrazine degradation and salt adaptation.</title>
        <authorList>
            <person name="Zhao X."/>
        </authorList>
    </citation>
    <scope>NUCLEOTIDE SEQUENCE [LARGE SCALE GENOMIC DNA]</scope>
    <source>
        <strain evidence="4">ZP60</strain>
    </source>
</reference>
<dbReference type="Pfam" id="PF08279">
    <property type="entry name" value="HTH_11"/>
    <property type="match status" value="1"/>
</dbReference>
<dbReference type="CDD" id="cd16442">
    <property type="entry name" value="BPL"/>
    <property type="match status" value="1"/>
</dbReference>
<dbReference type="Gene3D" id="3.30.930.10">
    <property type="entry name" value="Bira Bifunctional Protein, Domain 2"/>
    <property type="match status" value="1"/>
</dbReference>
<dbReference type="PROSITE" id="PS51733">
    <property type="entry name" value="BPL_LPL_CATALYTIC"/>
    <property type="match status" value="1"/>
</dbReference>
<organism evidence="3 4">
    <name type="scientific">Halomicrobium mukohataei</name>
    <dbReference type="NCBI Taxonomy" id="57705"/>
    <lineage>
        <taxon>Archaea</taxon>
        <taxon>Methanobacteriati</taxon>
        <taxon>Methanobacteriota</taxon>
        <taxon>Stenosarchaea group</taxon>
        <taxon>Halobacteria</taxon>
        <taxon>Halobacteriales</taxon>
        <taxon>Haloarculaceae</taxon>
        <taxon>Halomicrobium</taxon>
    </lineage>
</organism>
<gene>
    <name evidence="3" type="ORF">E5139_00150</name>
</gene>
<dbReference type="PANTHER" id="PTHR12835">
    <property type="entry name" value="BIOTIN PROTEIN LIGASE"/>
    <property type="match status" value="1"/>
</dbReference>
<dbReference type="KEGG" id="halz:E5139_00150"/>
<dbReference type="SUPFAM" id="SSF46785">
    <property type="entry name" value="Winged helix' DNA-binding domain"/>
    <property type="match status" value="1"/>
</dbReference>
<dbReference type="HAMAP" id="MF_00978">
    <property type="entry name" value="Bifunct_BirA"/>
    <property type="match status" value="1"/>
</dbReference>
<proteinExistence type="inferred from homology"/>
<dbReference type="OMA" id="AVWKHIE"/>
<dbReference type="InterPro" id="IPR030855">
    <property type="entry name" value="Bifunct_BirA"/>
</dbReference>
<keyword evidence="1 3" id="KW-0436">Ligase</keyword>
<evidence type="ECO:0000313" key="3">
    <source>
        <dbReference type="EMBL" id="QCD64113.1"/>
    </source>
</evidence>
<name>A0A4D6KDL4_9EURY</name>
<dbReference type="InterPro" id="IPR013196">
    <property type="entry name" value="HTH_11"/>
</dbReference>
<dbReference type="GO" id="GO:0006355">
    <property type="term" value="P:regulation of DNA-templated transcription"/>
    <property type="evidence" value="ECO:0007669"/>
    <property type="project" value="InterPro"/>
</dbReference>